<feature type="region of interest" description="Disordered" evidence="1">
    <location>
        <begin position="483"/>
        <end position="545"/>
    </location>
</feature>
<dbReference type="AlphaFoldDB" id="A0A545TQX6"/>
<evidence type="ECO:0000313" key="4">
    <source>
        <dbReference type="Proteomes" id="UP000315252"/>
    </source>
</evidence>
<sequence>MTSRLSNKCDRAVTEILCRFVVAAAVFAVLIPLSSFAQESGRNDPAPLEVRIFDGQDFTGAARSLTLEPGMTYGYFERLDTAQISKARSLKAGAAVGAVLFRGAYFVSRDQSCAPTLGSDENPDLIWHGATADFLPAQSGKTGVGNLDDAGGEGYASAIVFLRAAGPPPGALLMKRRRSYGKGCGNILRSLNFDRRFVPMGFESSLAKSAERAPKTRGCVNLRGAKVALPEGGASARLSDMLKSDRIALLQPSDLDRRYESQERAFRAVLFEGENCQGESVTLDAPDASSPSGRTRVSASARRDLLLSDYLFRDRVRSLRVEAAGGTSEASARAVAPDPERNLKTAKIQTKNTPTKSAPTTTAGATTAGAVTAGTTLASKIEPIAPDAKAEQPTLDQMKATAIAPKAETGLSTAKLEPMTDLPPQPETSAVSVPDEAAAKKAAVPAVAVTASPVIAPQPIPSSQASSPDAGKVMTPDVRFAGAKPASARTSAARTSAAEVPRAQQQKNAPQKIQANQTQTAQTQTAQTGAVPQSDAPASADPTSPGEEVFAFPVYDVYRLNYCLRADGGCGEEAASKWCELKGFKRATAWQKDDNIGGIFPTFLIGESRICAQYKCDGFAEITCGN</sequence>
<feature type="compositionally biased region" description="Polar residues" evidence="1">
    <location>
        <begin position="289"/>
        <end position="298"/>
    </location>
</feature>
<feature type="compositionally biased region" description="Low complexity" evidence="1">
    <location>
        <begin position="514"/>
        <end position="528"/>
    </location>
</feature>
<feature type="compositionally biased region" description="Low complexity" evidence="1">
    <location>
        <begin position="486"/>
        <end position="498"/>
    </location>
</feature>
<dbReference type="RefSeq" id="WP_142896805.1">
    <property type="nucleotide sequence ID" value="NZ_ML660055.1"/>
</dbReference>
<proteinExistence type="predicted"/>
<keyword evidence="2" id="KW-0812">Transmembrane</keyword>
<protein>
    <submittedName>
        <fullName evidence="3">Beta/gamma crystallin family protein</fullName>
    </submittedName>
</protein>
<evidence type="ECO:0000256" key="1">
    <source>
        <dbReference type="SAM" id="MobiDB-lite"/>
    </source>
</evidence>
<dbReference type="Proteomes" id="UP000315252">
    <property type="component" value="Unassembled WGS sequence"/>
</dbReference>
<dbReference type="EMBL" id="VHSH01000004">
    <property type="protein sequence ID" value="TQV79625.1"/>
    <property type="molecule type" value="Genomic_DNA"/>
</dbReference>
<feature type="compositionally biased region" description="Low complexity" evidence="1">
    <location>
        <begin position="456"/>
        <end position="468"/>
    </location>
</feature>
<comment type="caution">
    <text evidence="3">The sequence shown here is derived from an EMBL/GenBank/DDBJ whole genome shotgun (WGS) entry which is preliminary data.</text>
</comment>
<keyword evidence="2" id="KW-1133">Transmembrane helix</keyword>
<feature type="region of interest" description="Disordered" evidence="1">
    <location>
        <begin position="322"/>
        <end position="367"/>
    </location>
</feature>
<evidence type="ECO:0000256" key="2">
    <source>
        <dbReference type="SAM" id="Phobius"/>
    </source>
</evidence>
<keyword evidence="2" id="KW-0472">Membrane</keyword>
<reference evidence="3 4" key="1">
    <citation type="submission" date="2019-06" db="EMBL/GenBank/DDBJ databases">
        <title>Whole genome sequence for Rhodospirillaceae sp. R148.</title>
        <authorList>
            <person name="Wang G."/>
        </authorList>
    </citation>
    <scope>NUCLEOTIDE SEQUENCE [LARGE SCALE GENOMIC DNA]</scope>
    <source>
        <strain evidence="3 4">R148</strain>
    </source>
</reference>
<keyword evidence="4" id="KW-1185">Reference proteome</keyword>
<accession>A0A545TQX6</accession>
<feature type="transmembrane region" description="Helical" evidence="2">
    <location>
        <begin position="12"/>
        <end position="33"/>
    </location>
</feature>
<gene>
    <name evidence="3" type="ORF">FKG95_12955</name>
</gene>
<evidence type="ECO:0000313" key="3">
    <source>
        <dbReference type="EMBL" id="TQV79625.1"/>
    </source>
</evidence>
<feature type="compositionally biased region" description="Low complexity" evidence="1">
    <location>
        <begin position="350"/>
        <end position="367"/>
    </location>
</feature>
<feature type="compositionally biased region" description="Polar residues" evidence="1">
    <location>
        <begin position="503"/>
        <end position="513"/>
    </location>
</feature>
<name>A0A545TQX6_9PROT</name>
<organism evidence="3 4">
    <name type="scientific">Denitrobaculum tricleocarpae</name>
    <dbReference type="NCBI Taxonomy" id="2591009"/>
    <lineage>
        <taxon>Bacteria</taxon>
        <taxon>Pseudomonadati</taxon>
        <taxon>Pseudomonadota</taxon>
        <taxon>Alphaproteobacteria</taxon>
        <taxon>Rhodospirillales</taxon>
        <taxon>Rhodospirillaceae</taxon>
        <taxon>Denitrobaculum</taxon>
    </lineage>
</organism>
<dbReference type="OrthoDB" id="9150143at2"/>
<feature type="region of interest" description="Disordered" evidence="1">
    <location>
        <begin position="280"/>
        <end position="299"/>
    </location>
</feature>
<feature type="region of interest" description="Disordered" evidence="1">
    <location>
        <begin position="456"/>
        <end position="475"/>
    </location>
</feature>